<comment type="caution">
    <text evidence="1">The sequence shown here is derived from an EMBL/GenBank/DDBJ whole genome shotgun (WGS) entry which is preliminary data.</text>
</comment>
<keyword evidence="2" id="KW-1185">Reference proteome</keyword>
<dbReference type="EMBL" id="QJKJ01010115">
    <property type="protein sequence ID" value="RDX74627.1"/>
    <property type="molecule type" value="Genomic_DNA"/>
</dbReference>
<feature type="non-terminal residue" evidence="1">
    <location>
        <position position="1"/>
    </location>
</feature>
<evidence type="ECO:0000313" key="2">
    <source>
        <dbReference type="Proteomes" id="UP000257109"/>
    </source>
</evidence>
<sequence length="84" mass="9637">MDNQATKRVAASVVNVPAQINSIPMLNGTHFKVWKEAVKIVLGCMDLNLALRVEEPIPTMDNLQEVKIEKWERSNRMCLMIMKR</sequence>
<dbReference type="Proteomes" id="UP000257109">
    <property type="component" value="Unassembled WGS sequence"/>
</dbReference>
<protein>
    <recommendedName>
        <fullName evidence="3">Retrotransposon Copia-like N-terminal domain-containing protein</fullName>
    </recommendedName>
</protein>
<evidence type="ECO:0008006" key="3">
    <source>
        <dbReference type="Google" id="ProtNLM"/>
    </source>
</evidence>
<evidence type="ECO:0000313" key="1">
    <source>
        <dbReference type="EMBL" id="RDX74627.1"/>
    </source>
</evidence>
<accession>A0A371F8K7</accession>
<organism evidence="1 2">
    <name type="scientific">Mucuna pruriens</name>
    <name type="common">Velvet bean</name>
    <name type="synonym">Dolichos pruriens</name>
    <dbReference type="NCBI Taxonomy" id="157652"/>
    <lineage>
        <taxon>Eukaryota</taxon>
        <taxon>Viridiplantae</taxon>
        <taxon>Streptophyta</taxon>
        <taxon>Embryophyta</taxon>
        <taxon>Tracheophyta</taxon>
        <taxon>Spermatophyta</taxon>
        <taxon>Magnoliopsida</taxon>
        <taxon>eudicotyledons</taxon>
        <taxon>Gunneridae</taxon>
        <taxon>Pentapetalae</taxon>
        <taxon>rosids</taxon>
        <taxon>fabids</taxon>
        <taxon>Fabales</taxon>
        <taxon>Fabaceae</taxon>
        <taxon>Papilionoideae</taxon>
        <taxon>50 kb inversion clade</taxon>
        <taxon>NPAAA clade</taxon>
        <taxon>indigoferoid/millettioid clade</taxon>
        <taxon>Phaseoleae</taxon>
        <taxon>Mucuna</taxon>
    </lineage>
</organism>
<dbReference type="AlphaFoldDB" id="A0A371F8K7"/>
<dbReference type="OrthoDB" id="1422618at2759"/>
<proteinExistence type="predicted"/>
<reference evidence="1" key="1">
    <citation type="submission" date="2018-05" db="EMBL/GenBank/DDBJ databases">
        <title>Draft genome of Mucuna pruriens seed.</title>
        <authorList>
            <person name="Nnadi N.E."/>
            <person name="Vos R."/>
            <person name="Hasami M.H."/>
            <person name="Devisetty U.K."/>
            <person name="Aguiy J.C."/>
        </authorList>
    </citation>
    <scope>NUCLEOTIDE SEQUENCE [LARGE SCALE GENOMIC DNA]</scope>
    <source>
        <strain evidence="1">JCA_2017</strain>
    </source>
</reference>
<gene>
    <name evidence="1" type="ORF">CR513_45601</name>
</gene>
<name>A0A371F8K7_MUCPR</name>